<dbReference type="AlphaFoldDB" id="A0A6N7TTZ2"/>
<evidence type="ECO:0000259" key="1">
    <source>
        <dbReference type="Pfam" id="PF25311"/>
    </source>
</evidence>
<dbReference type="Pfam" id="PF25311">
    <property type="entry name" value="WDGH"/>
    <property type="match status" value="1"/>
</dbReference>
<sequence>MSTAAQDTGQISDGYHTFDELYRYRMLYHAWAVKAWQQAGWPVMKSHRHHDGQLCFGGGWFIVTAQLPSGQVSNHYRDLYWHLFDCPAVDCAPEWDGHTPQQAADRIEKTLRNPTQKLWKGQTVLCTWPGCGKSLVLSDQWLVDVLNELAPGIMFVVGNPPATSWICVSGKGFYCPKHWHLDPDDEHWELGPREES</sequence>
<accession>A0A6N7TTZ2</accession>
<gene>
    <name evidence="2" type="ORF">GKC41_00650</name>
</gene>
<dbReference type="RefSeq" id="WP_154312490.1">
    <property type="nucleotide sequence ID" value="NZ_WKKW01000001.1"/>
</dbReference>
<protein>
    <recommendedName>
        <fullName evidence="1">WDGH domain-containing protein</fullName>
    </recommendedName>
</protein>
<proteinExistence type="predicted"/>
<dbReference type="Proteomes" id="UP000436357">
    <property type="component" value="Unassembled WGS sequence"/>
</dbReference>
<name>A0A6N7TTZ2_9BIFI</name>
<organism evidence="2 3">
    <name type="scientific">Bifidobacterium asteroides</name>
    <dbReference type="NCBI Taxonomy" id="1684"/>
    <lineage>
        <taxon>Bacteria</taxon>
        <taxon>Bacillati</taxon>
        <taxon>Actinomycetota</taxon>
        <taxon>Actinomycetes</taxon>
        <taxon>Bifidobacteriales</taxon>
        <taxon>Bifidobacteriaceae</taxon>
        <taxon>Bifidobacterium</taxon>
    </lineage>
</organism>
<reference evidence="2 3" key="1">
    <citation type="submission" date="2019-11" db="EMBL/GenBank/DDBJ databases">
        <title>Draft Genome Sequence of Plant Growth-Promoting Rhizosphere-Associated Bacteria.</title>
        <authorList>
            <person name="Vasilyev I.Y."/>
            <person name="Radchenko V."/>
            <person name="Ilnitskaya E.V."/>
        </authorList>
    </citation>
    <scope>NUCLEOTIDE SEQUENCE [LARGE SCALE GENOMIC DNA]</scope>
    <source>
        <strain evidence="2 3">VRA_9sq_n</strain>
    </source>
</reference>
<comment type="caution">
    <text evidence="2">The sequence shown here is derived from an EMBL/GenBank/DDBJ whole genome shotgun (WGS) entry which is preliminary data.</text>
</comment>
<evidence type="ECO:0000313" key="3">
    <source>
        <dbReference type="Proteomes" id="UP000436357"/>
    </source>
</evidence>
<dbReference type="OrthoDB" id="4546238at2"/>
<dbReference type="EMBL" id="WKKW01000001">
    <property type="protein sequence ID" value="MSD90185.1"/>
    <property type="molecule type" value="Genomic_DNA"/>
</dbReference>
<dbReference type="InterPro" id="IPR057362">
    <property type="entry name" value="WDGH"/>
</dbReference>
<feature type="domain" description="WDGH" evidence="1">
    <location>
        <begin position="9"/>
        <end position="109"/>
    </location>
</feature>
<evidence type="ECO:0000313" key="2">
    <source>
        <dbReference type="EMBL" id="MSD90185.1"/>
    </source>
</evidence>